<keyword evidence="2" id="KW-1185">Reference proteome</keyword>
<reference evidence="2" key="1">
    <citation type="submission" date="2019-03" db="EMBL/GenBank/DDBJ databases">
        <title>Weissella sp. 26KH-42 Genome sequencing.</title>
        <authorList>
            <person name="Heo J."/>
            <person name="Kim S.-J."/>
            <person name="Kim J.-S."/>
            <person name="Hong S.-B."/>
            <person name="Kwon S.-W."/>
        </authorList>
    </citation>
    <scope>NUCLEOTIDE SEQUENCE [LARGE SCALE GENOMIC DNA]</scope>
    <source>
        <strain evidence="2">26KH-42</strain>
    </source>
</reference>
<dbReference type="SUPFAM" id="SSF160424">
    <property type="entry name" value="BH3703-like"/>
    <property type="match status" value="1"/>
</dbReference>
<gene>
    <name evidence="1" type="ORF">EQG49_04270</name>
</gene>
<dbReference type="Pfam" id="PF04634">
    <property type="entry name" value="YezG-like"/>
    <property type="match status" value="1"/>
</dbReference>
<dbReference type="OrthoDB" id="1633905at2"/>
<evidence type="ECO:0000313" key="2">
    <source>
        <dbReference type="Proteomes" id="UP000292886"/>
    </source>
</evidence>
<dbReference type="EMBL" id="CP037940">
    <property type="protein sequence ID" value="QBO35731.1"/>
    <property type="molecule type" value="Genomic_DNA"/>
</dbReference>
<organism evidence="1 2">
    <name type="scientific">Periweissella cryptocerci</name>
    <dbReference type="NCBI Taxonomy" id="2506420"/>
    <lineage>
        <taxon>Bacteria</taxon>
        <taxon>Bacillati</taxon>
        <taxon>Bacillota</taxon>
        <taxon>Bacilli</taxon>
        <taxon>Lactobacillales</taxon>
        <taxon>Lactobacillaceae</taxon>
        <taxon>Periweissella</taxon>
    </lineage>
</organism>
<dbReference type="InterPro" id="IPR006728">
    <property type="entry name" value="YezG-like"/>
</dbReference>
<dbReference type="Gene3D" id="3.30.500.20">
    <property type="entry name" value="BH3703-like domains"/>
    <property type="match status" value="1"/>
</dbReference>
<dbReference type="Proteomes" id="UP000292886">
    <property type="component" value="Chromosome"/>
</dbReference>
<dbReference type="AlphaFoldDB" id="A0A4P6YST7"/>
<evidence type="ECO:0000313" key="1">
    <source>
        <dbReference type="EMBL" id="QBO35731.1"/>
    </source>
</evidence>
<proteinExistence type="predicted"/>
<accession>A0A4P6YST7</accession>
<sequence length="113" mass="13125">MRSNDILDIYNVSKAEYDNLIDNMDTILVKIYRVFIDNKQNPWDQIKMSLTPDGKFNVDFIYGALDNDITQDEREVIWAYEDLNIVPESCSDDEETLINCFGGPIPSKPKNER</sequence>
<dbReference type="KEGG" id="wei:EQG49_04270"/>
<name>A0A4P6YST7_9LACO</name>
<protein>
    <submittedName>
        <fullName evidence="1">DUF600 family protein</fullName>
    </submittedName>
</protein>
<dbReference type="InterPro" id="IPR036170">
    <property type="entry name" value="YezG-like_sf"/>
</dbReference>